<dbReference type="AlphaFoldDB" id="A0AA40B5B9"/>
<dbReference type="GeneID" id="85320292"/>
<keyword evidence="5" id="KW-0812">Transmembrane</keyword>
<keyword evidence="8" id="KW-0406">Ion transport</keyword>
<keyword evidence="9" id="KW-0626">Porin</keyword>
<evidence type="ECO:0000256" key="5">
    <source>
        <dbReference type="ARBA" id="ARBA00022692"/>
    </source>
</evidence>
<keyword evidence="4" id="KW-1134">Transmembrane beta strand</keyword>
<dbReference type="GO" id="GO:0030150">
    <property type="term" value="P:protein import into mitochondrial matrix"/>
    <property type="evidence" value="ECO:0007669"/>
    <property type="project" value="InterPro"/>
</dbReference>
<comment type="function">
    <text evidence="12">Channel-forming protein essential for import of protein precursors into mitochondria.</text>
</comment>
<dbReference type="Proteomes" id="UP001172101">
    <property type="component" value="Unassembled WGS sequence"/>
</dbReference>
<comment type="caution">
    <text evidence="14">The sequence shown here is derived from an EMBL/GenBank/DDBJ whole genome shotgun (WGS) entry which is preliminary data.</text>
</comment>
<evidence type="ECO:0000256" key="3">
    <source>
        <dbReference type="ARBA" id="ARBA00022448"/>
    </source>
</evidence>
<dbReference type="GO" id="GO:0046930">
    <property type="term" value="C:pore complex"/>
    <property type="evidence" value="ECO:0007669"/>
    <property type="project" value="UniProtKB-KW"/>
</dbReference>
<dbReference type="FunFam" id="2.40.160.10:FF:000009">
    <property type="entry name" value="Mitochondrial import receptor subunit TOM40"/>
    <property type="match status" value="1"/>
</dbReference>
<evidence type="ECO:0000313" key="15">
    <source>
        <dbReference type="Proteomes" id="UP001172101"/>
    </source>
</evidence>
<dbReference type="InterPro" id="IPR027246">
    <property type="entry name" value="Porin_Euk/Tom40"/>
</dbReference>
<sequence>MASISKSPLDFLSNNSVFSGLSDVYTSFQEKRAKLGLSNPGTVETVAKEVQRDVLLTNYMFTGLRADVTKAFSLSPLFQVSHQFALGERQPPYAFAALYGTSKMFAQGNVDNTGALSARFNWAWSPGSVTKTQMQVGTGQGQDITQLEHEFTGADFSASVKAINPSFLDGGLTGIVIGHYLQSVTPKLALGLETVWQRAGLTQPPETAISYVARYKSDDWVASAQLQAQGALNGSYWRRLSEKVQAGVDMTLSVAPGGGGLMGGALQKEGITTFGAKYDFRMSTFRAQIDSRGKLSCLLEKRVAAPVTMTIAADVDHFTQQAKVGLSISIEGNGEELQMQQEAGAQSPSNIPF</sequence>
<dbReference type="RefSeq" id="XP_060300769.1">
    <property type="nucleotide sequence ID" value="XM_060437022.1"/>
</dbReference>
<evidence type="ECO:0000256" key="7">
    <source>
        <dbReference type="ARBA" id="ARBA00022927"/>
    </source>
</evidence>
<keyword evidence="7" id="KW-0653">Protein transport</keyword>
<evidence type="ECO:0000313" key="14">
    <source>
        <dbReference type="EMBL" id="KAK0727914.1"/>
    </source>
</evidence>
<evidence type="ECO:0000256" key="10">
    <source>
        <dbReference type="ARBA" id="ARBA00023128"/>
    </source>
</evidence>
<dbReference type="Pfam" id="PF01459">
    <property type="entry name" value="Porin_3"/>
    <property type="match status" value="1"/>
</dbReference>
<dbReference type="GO" id="GO:0008320">
    <property type="term" value="F:protein transmembrane transporter activity"/>
    <property type="evidence" value="ECO:0007669"/>
    <property type="project" value="InterPro"/>
</dbReference>
<dbReference type="Gene3D" id="2.40.160.10">
    <property type="entry name" value="Porin"/>
    <property type="match status" value="1"/>
</dbReference>
<keyword evidence="3" id="KW-0813">Transport</keyword>
<gene>
    <name evidence="14" type="ORF">B0T26DRAFT_638322</name>
</gene>
<dbReference type="CDD" id="cd07305">
    <property type="entry name" value="Porin3_Tom40"/>
    <property type="match status" value="1"/>
</dbReference>
<organism evidence="14 15">
    <name type="scientific">Lasiosphaeria miniovina</name>
    <dbReference type="NCBI Taxonomy" id="1954250"/>
    <lineage>
        <taxon>Eukaryota</taxon>
        <taxon>Fungi</taxon>
        <taxon>Dikarya</taxon>
        <taxon>Ascomycota</taxon>
        <taxon>Pezizomycotina</taxon>
        <taxon>Sordariomycetes</taxon>
        <taxon>Sordariomycetidae</taxon>
        <taxon>Sordariales</taxon>
        <taxon>Lasiosphaeriaceae</taxon>
        <taxon>Lasiosphaeria</taxon>
    </lineage>
</organism>
<evidence type="ECO:0000256" key="4">
    <source>
        <dbReference type="ARBA" id="ARBA00022452"/>
    </source>
</evidence>
<dbReference type="GO" id="GO:0005741">
    <property type="term" value="C:mitochondrial outer membrane"/>
    <property type="evidence" value="ECO:0007669"/>
    <property type="project" value="UniProtKB-SubCell"/>
</dbReference>
<keyword evidence="10" id="KW-0496">Mitochondrion</keyword>
<keyword evidence="11" id="KW-0472">Membrane</keyword>
<name>A0AA40B5B9_9PEZI</name>
<dbReference type="GO" id="GO:0006811">
    <property type="term" value="P:monoatomic ion transport"/>
    <property type="evidence" value="ECO:0007669"/>
    <property type="project" value="UniProtKB-KW"/>
</dbReference>
<dbReference type="InterPro" id="IPR037930">
    <property type="entry name" value="Tom40"/>
</dbReference>
<keyword evidence="6" id="KW-1000">Mitochondrion outer membrane</keyword>
<evidence type="ECO:0000256" key="12">
    <source>
        <dbReference type="ARBA" id="ARBA00053390"/>
    </source>
</evidence>
<evidence type="ECO:0000256" key="8">
    <source>
        <dbReference type="ARBA" id="ARBA00023065"/>
    </source>
</evidence>
<evidence type="ECO:0000256" key="6">
    <source>
        <dbReference type="ARBA" id="ARBA00022787"/>
    </source>
</evidence>
<dbReference type="InterPro" id="IPR023614">
    <property type="entry name" value="Porin_dom_sf"/>
</dbReference>
<dbReference type="EMBL" id="JAUIRO010000002">
    <property type="protein sequence ID" value="KAK0727914.1"/>
    <property type="molecule type" value="Genomic_DNA"/>
</dbReference>
<protein>
    <recommendedName>
        <fullName evidence="13">Translocase of outer membrane 40 kDa subunit</fullName>
    </recommendedName>
</protein>
<dbReference type="GO" id="GO:0015288">
    <property type="term" value="F:porin activity"/>
    <property type="evidence" value="ECO:0007669"/>
    <property type="project" value="UniProtKB-KW"/>
</dbReference>
<comment type="subcellular location">
    <subcellularLocation>
        <location evidence="1">Mitochondrion outer membrane</location>
        <topology evidence="1">Multi-pass membrane protein</topology>
    </subcellularLocation>
</comment>
<accession>A0AA40B5B9</accession>
<reference evidence="14" key="1">
    <citation type="submission" date="2023-06" db="EMBL/GenBank/DDBJ databases">
        <title>Genome-scale phylogeny and comparative genomics of the fungal order Sordariales.</title>
        <authorList>
            <consortium name="Lawrence Berkeley National Laboratory"/>
            <person name="Hensen N."/>
            <person name="Bonometti L."/>
            <person name="Westerberg I."/>
            <person name="Brannstrom I.O."/>
            <person name="Guillou S."/>
            <person name="Cros-Aarteil S."/>
            <person name="Calhoun S."/>
            <person name="Haridas S."/>
            <person name="Kuo A."/>
            <person name="Mondo S."/>
            <person name="Pangilinan J."/>
            <person name="Riley R."/>
            <person name="LaButti K."/>
            <person name="Andreopoulos B."/>
            <person name="Lipzen A."/>
            <person name="Chen C."/>
            <person name="Yanf M."/>
            <person name="Daum C."/>
            <person name="Ng V."/>
            <person name="Clum A."/>
            <person name="Steindorff A."/>
            <person name="Ohm R."/>
            <person name="Martin F."/>
            <person name="Silar P."/>
            <person name="Natvig D."/>
            <person name="Lalanne C."/>
            <person name="Gautier V."/>
            <person name="Ament-velasquez S.L."/>
            <person name="Kruys A."/>
            <person name="Hutchinson M.I."/>
            <person name="Powell A.J."/>
            <person name="Barry K."/>
            <person name="Miller A.N."/>
            <person name="Grigoriev I.V."/>
            <person name="Debuchy R."/>
            <person name="Gladieux P."/>
            <person name="Thoren M.H."/>
            <person name="Johannesson H."/>
        </authorList>
    </citation>
    <scope>NUCLEOTIDE SEQUENCE</scope>
    <source>
        <strain evidence="14">SMH2392-1A</strain>
    </source>
</reference>
<evidence type="ECO:0000256" key="11">
    <source>
        <dbReference type="ARBA" id="ARBA00023136"/>
    </source>
</evidence>
<evidence type="ECO:0000256" key="9">
    <source>
        <dbReference type="ARBA" id="ARBA00023114"/>
    </source>
</evidence>
<proteinExistence type="inferred from homology"/>
<comment type="similarity">
    <text evidence="2">Belongs to the Tom40 family.</text>
</comment>
<keyword evidence="15" id="KW-1185">Reference proteome</keyword>
<evidence type="ECO:0000256" key="13">
    <source>
        <dbReference type="ARBA" id="ARBA00078731"/>
    </source>
</evidence>
<dbReference type="PANTHER" id="PTHR10802">
    <property type="entry name" value="MITOCHONDRIAL IMPORT RECEPTOR SUBUNIT TOM40"/>
    <property type="match status" value="1"/>
</dbReference>
<evidence type="ECO:0000256" key="2">
    <source>
        <dbReference type="ARBA" id="ARBA00010510"/>
    </source>
</evidence>
<evidence type="ECO:0000256" key="1">
    <source>
        <dbReference type="ARBA" id="ARBA00004374"/>
    </source>
</evidence>